<dbReference type="KEGG" id="mgod:E7746_07245"/>
<keyword evidence="9" id="KW-1185">Reference proteome</keyword>
<evidence type="ECO:0000256" key="7">
    <source>
        <dbReference type="ARBA" id="ARBA00023237"/>
    </source>
</evidence>
<evidence type="ECO:0000256" key="2">
    <source>
        <dbReference type="ARBA" id="ARBA00007613"/>
    </source>
</evidence>
<evidence type="ECO:0000256" key="6">
    <source>
        <dbReference type="ARBA" id="ARBA00023136"/>
    </source>
</evidence>
<keyword evidence="6" id="KW-0472">Membrane</keyword>
<organism evidence="8 9">
    <name type="scientific">Muribaculum gordoncarteri</name>
    <dbReference type="NCBI Taxonomy" id="2530390"/>
    <lineage>
        <taxon>Bacteria</taxon>
        <taxon>Pseudomonadati</taxon>
        <taxon>Bacteroidota</taxon>
        <taxon>Bacteroidia</taxon>
        <taxon>Bacteroidales</taxon>
        <taxon>Muribaculaceae</taxon>
        <taxon>Muribaculum</taxon>
    </lineage>
</organism>
<dbReference type="InterPro" id="IPR003423">
    <property type="entry name" value="OMP_efflux"/>
</dbReference>
<name>A0A4P7VPK3_9BACT</name>
<dbReference type="InterPro" id="IPR051906">
    <property type="entry name" value="TolC-like"/>
</dbReference>
<dbReference type="PANTHER" id="PTHR30026:SF20">
    <property type="entry name" value="OUTER MEMBRANE PROTEIN TOLC"/>
    <property type="match status" value="1"/>
</dbReference>
<keyword evidence="4" id="KW-1134">Transmembrane beta strand</keyword>
<proteinExistence type="inferred from homology"/>
<evidence type="ECO:0000256" key="3">
    <source>
        <dbReference type="ARBA" id="ARBA00022448"/>
    </source>
</evidence>
<dbReference type="Proteomes" id="UP000297031">
    <property type="component" value="Chromosome"/>
</dbReference>
<evidence type="ECO:0000313" key="8">
    <source>
        <dbReference type="EMBL" id="QCD35698.1"/>
    </source>
</evidence>
<reference evidence="8 9" key="1">
    <citation type="submission" date="2019-02" db="EMBL/GenBank/DDBJ databases">
        <title>Isolation and identification of novel species under the genus Muribaculum.</title>
        <authorList>
            <person name="Miyake S."/>
            <person name="Ding Y."/>
            <person name="Low A."/>
            <person name="Soh M."/>
            <person name="Seedorf H."/>
        </authorList>
    </citation>
    <scope>NUCLEOTIDE SEQUENCE [LARGE SCALE GENOMIC DNA]</scope>
    <source>
        <strain evidence="8 9">TLL-A4</strain>
    </source>
</reference>
<dbReference type="GO" id="GO:0009279">
    <property type="term" value="C:cell outer membrane"/>
    <property type="evidence" value="ECO:0007669"/>
    <property type="project" value="UniProtKB-SubCell"/>
</dbReference>
<keyword evidence="3" id="KW-0813">Transport</keyword>
<evidence type="ECO:0000256" key="4">
    <source>
        <dbReference type="ARBA" id="ARBA00022452"/>
    </source>
</evidence>
<comment type="subcellular location">
    <subcellularLocation>
        <location evidence="1">Cell outer membrane</location>
    </subcellularLocation>
</comment>
<gene>
    <name evidence="8" type="ORF">E7746_07245</name>
</gene>
<accession>A0A4P7VPK3</accession>
<protein>
    <submittedName>
        <fullName evidence="8">TolC family protein</fullName>
    </submittedName>
</protein>
<evidence type="ECO:0000313" key="9">
    <source>
        <dbReference type="Proteomes" id="UP000297031"/>
    </source>
</evidence>
<keyword evidence="7" id="KW-0998">Cell outer membrane</keyword>
<comment type="similarity">
    <text evidence="2">Belongs to the outer membrane factor (OMF) (TC 1.B.17) family.</text>
</comment>
<dbReference type="Gene3D" id="1.20.1600.10">
    <property type="entry name" value="Outer membrane efflux proteins (OEP)"/>
    <property type="match status" value="1"/>
</dbReference>
<dbReference type="EMBL" id="CP039393">
    <property type="protein sequence ID" value="QCD35698.1"/>
    <property type="molecule type" value="Genomic_DNA"/>
</dbReference>
<dbReference type="SUPFAM" id="SSF56954">
    <property type="entry name" value="Outer membrane efflux proteins (OEP)"/>
    <property type="match status" value="1"/>
</dbReference>
<sequence length="452" mass="50421">MSNSVVMKRKINAITTTKVMKRIIAMLTIATASTVTMWADTWSLDSCINYAVEHNLTVKTRQNDIESSKLSVTSAKSQLLPNVSASAGQSWSIGRGLTAENTYANRNTSNTQWGASFTLPVFNGLSTVRQIQLAKANLSTVIEQYAAAKDDITLNVITAYLQVLYNRELHEVALNQVELSSYELTRQRALLEAGKIPEVDLLEAESQLAQDKLQATTTANDTRLALVDLAQLLELDDIDNFDITTLDGEEQPILPAESVYNNALNINHTLKAARGEIAAAERNISVAQSGYIPRLSFNAGIGSSYYTVTGMEHPSFSRQMKDNFNTYFGFSLSIPIFDGLSTRNSVKRARVQHVASKLQYQDAENRLYKTIQQAYYQAVSAQERSKSCLIAEDAANKAFEAMREKYNLGRATPSEYEQAKNKALRTTAERIQAHYELILRTRILNFYDTGRY</sequence>
<dbReference type="AlphaFoldDB" id="A0A4P7VPK3"/>
<evidence type="ECO:0000256" key="5">
    <source>
        <dbReference type="ARBA" id="ARBA00022692"/>
    </source>
</evidence>
<dbReference type="GO" id="GO:0015288">
    <property type="term" value="F:porin activity"/>
    <property type="evidence" value="ECO:0007669"/>
    <property type="project" value="TreeGrafter"/>
</dbReference>
<dbReference type="Pfam" id="PF02321">
    <property type="entry name" value="OEP"/>
    <property type="match status" value="2"/>
</dbReference>
<evidence type="ECO:0000256" key="1">
    <source>
        <dbReference type="ARBA" id="ARBA00004442"/>
    </source>
</evidence>
<dbReference type="OrthoDB" id="9811587at2"/>
<dbReference type="GO" id="GO:0015562">
    <property type="term" value="F:efflux transmembrane transporter activity"/>
    <property type="evidence" value="ECO:0007669"/>
    <property type="project" value="InterPro"/>
</dbReference>
<dbReference type="PANTHER" id="PTHR30026">
    <property type="entry name" value="OUTER MEMBRANE PROTEIN TOLC"/>
    <property type="match status" value="1"/>
</dbReference>
<dbReference type="GO" id="GO:1990281">
    <property type="term" value="C:efflux pump complex"/>
    <property type="evidence" value="ECO:0007669"/>
    <property type="project" value="TreeGrafter"/>
</dbReference>
<keyword evidence="5" id="KW-0812">Transmembrane</keyword>